<dbReference type="SUPFAM" id="SSF54695">
    <property type="entry name" value="POZ domain"/>
    <property type="match status" value="1"/>
</dbReference>
<dbReference type="AlphaFoldDB" id="A0A420J9Y0"/>
<reference evidence="2 3" key="1">
    <citation type="journal article" date="2018" name="BMC Genomics">
        <title>Comparative genome analyses reveal sequence features reflecting distinct modes of host-adaptation between dicot and monocot powdery mildew.</title>
        <authorList>
            <person name="Wu Y."/>
            <person name="Ma X."/>
            <person name="Pan Z."/>
            <person name="Kale S.D."/>
            <person name="Song Y."/>
            <person name="King H."/>
            <person name="Zhang Q."/>
            <person name="Presley C."/>
            <person name="Deng X."/>
            <person name="Wei C.I."/>
            <person name="Xiao S."/>
        </authorList>
    </citation>
    <scope>NUCLEOTIDE SEQUENCE [LARGE SCALE GENOMIC DNA]</scope>
    <source>
        <strain evidence="2">UCSC1</strain>
    </source>
</reference>
<dbReference type="Gene3D" id="3.30.710.10">
    <property type="entry name" value="Potassium Channel Kv1.1, Chain A"/>
    <property type="match status" value="1"/>
</dbReference>
<comment type="caution">
    <text evidence="2">The sequence shown here is derived from an EMBL/GenBank/DDBJ whole genome shotgun (WGS) entry which is preliminary data.</text>
</comment>
<evidence type="ECO:0000259" key="1">
    <source>
        <dbReference type="PROSITE" id="PS50097"/>
    </source>
</evidence>
<proteinExistence type="predicted"/>
<dbReference type="InterPro" id="IPR000210">
    <property type="entry name" value="BTB/POZ_dom"/>
</dbReference>
<gene>
    <name evidence="2" type="ORF">GcC1_001004</name>
</gene>
<evidence type="ECO:0000313" key="3">
    <source>
        <dbReference type="Proteomes" id="UP000285405"/>
    </source>
</evidence>
<dbReference type="OrthoDB" id="6359816at2759"/>
<dbReference type="InterPro" id="IPR011333">
    <property type="entry name" value="SKP1/BTB/POZ_sf"/>
</dbReference>
<name>A0A420J9Y0_9PEZI</name>
<organism evidence="2 3">
    <name type="scientific">Golovinomyces cichoracearum</name>
    <dbReference type="NCBI Taxonomy" id="62708"/>
    <lineage>
        <taxon>Eukaryota</taxon>
        <taxon>Fungi</taxon>
        <taxon>Dikarya</taxon>
        <taxon>Ascomycota</taxon>
        <taxon>Pezizomycotina</taxon>
        <taxon>Leotiomycetes</taxon>
        <taxon>Erysiphales</taxon>
        <taxon>Erysiphaceae</taxon>
        <taxon>Golovinomyces</taxon>
    </lineage>
</organism>
<dbReference type="Pfam" id="PF00651">
    <property type="entry name" value="BTB"/>
    <property type="match status" value="1"/>
</dbReference>
<dbReference type="Proteomes" id="UP000285405">
    <property type="component" value="Unassembled WGS sequence"/>
</dbReference>
<dbReference type="PROSITE" id="PS50097">
    <property type="entry name" value="BTB"/>
    <property type="match status" value="1"/>
</dbReference>
<accession>A0A420J9Y0</accession>
<feature type="domain" description="BTB" evidence="1">
    <location>
        <begin position="92"/>
        <end position="159"/>
    </location>
</feature>
<protein>
    <submittedName>
        <fullName evidence="2">Putative btb poz domain containing protein</fullName>
    </submittedName>
</protein>
<sequence>MTQSFKLFLNKMEEPTDKDVVRTVTVTDGVSIKEDVENLSASNVPVNDDSMVRSAFIPRIDRLMSEYVLFFWLFIDEIRELMVLFSSDMGFEVVQILVGPEKKLFTIHRDLLLATGDAFVKAFDPKKNTKGRITMSSKSPDIFKLFVDMIYTRQVPAVTSFMTDAAKDLRIRNLCQLYVFTEELDLLPIIRNQIFDRIQDGFLLLDKLPEIPLISSIYRNTSAASQLRKFIAACLVHKVRSNLNFEMDTIAELFKSNEDIVKDFLAMVHYFVPGQDPRIRNCEGQPGCLECLDKVGNIAKAPGVWPCSFHIHTDRDGVELSDNEVNCHLWCKG</sequence>
<dbReference type="EMBL" id="MCBR01000137">
    <property type="protein sequence ID" value="RKF83571.1"/>
    <property type="molecule type" value="Genomic_DNA"/>
</dbReference>
<evidence type="ECO:0000313" key="2">
    <source>
        <dbReference type="EMBL" id="RKF83571.1"/>
    </source>
</evidence>